<dbReference type="AlphaFoldDB" id="A0A834ANC7"/>
<evidence type="ECO:0000313" key="1">
    <source>
        <dbReference type="EMBL" id="KAF6114587.1"/>
    </source>
</evidence>
<dbReference type="Proteomes" id="UP000664940">
    <property type="component" value="Unassembled WGS sequence"/>
</dbReference>
<reference evidence="1 2" key="1">
    <citation type="journal article" date="2020" name="Nature">
        <title>Six reference-quality genomes reveal evolution of bat adaptations.</title>
        <authorList>
            <person name="Jebb D."/>
            <person name="Huang Z."/>
            <person name="Pippel M."/>
            <person name="Hughes G.M."/>
            <person name="Lavrichenko K."/>
            <person name="Devanna P."/>
            <person name="Winkler S."/>
            <person name="Jermiin L.S."/>
            <person name="Skirmuntt E.C."/>
            <person name="Katzourakis A."/>
            <person name="Burkitt-Gray L."/>
            <person name="Ray D.A."/>
            <person name="Sullivan K.A.M."/>
            <person name="Roscito J.G."/>
            <person name="Kirilenko B.M."/>
            <person name="Davalos L.M."/>
            <person name="Corthals A.P."/>
            <person name="Power M.L."/>
            <person name="Jones G."/>
            <person name="Ransome R.D."/>
            <person name="Dechmann D.K.N."/>
            <person name="Locatelli A.G."/>
            <person name="Puechmaille S.J."/>
            <person name="Fedrigo O."/>
            <person name="Jarvis E.D."/>
            <person name="Hiller M."/>
            <person name="Vernes S.C."/>
            <person name="Myers E.W."/>
            <person name="Teeling E.C."/>
        </authorList>
    </citation>
    <scope>NUCLEOTIDE SEQUENCE [LARGE SCALE GENOMIC DNA]</scope>
    <source>
        <strain evidence="1">Bat1K_MPI-CBG_1</strain>
    </source>
</reference>
<proteinExistence type="predicted"/>
<name>A0A834ANC7_9CHIR</name>
<comment type="caution">
    <text evidence="1">The sequence shown here is derived from an EMBL/GenBank/DDBJ whole genome shotgun (WGS) entry which is preliminary data.</text>
</comment>
<sequence>MKLVSEPLLMLLTAPFHYGKGTLSGFNHRESSGYVCHFTVHSCFMSSGNCPWWPVLGFGSKLLSLCPGLLCSGHSLEVFPYSLPFPQSYIIISLVPHYSTFSAKDKDKEGSSTIFFKKFIFISNTCICFTKLNSRLMVMAGI</sequence>
<evidence type="ECO:0000313" key="2">
    <source>
        <dbReference type="Proteomes" id="UP000664940"/>
    </source>
</evidence>
<protein>
    <submittedName>
        <fullName evidence="1">Uncharacterized protein</fullName>
    </submittedName>
</protein>
<dbReference type="EMBL" id="JABVXQ010000004">
    <property type="protein sequence ID" value="KAF6114587.1"/>
    <property type="molecule type" value="Genomic_DNA"/>
</dbReference>
<accession>A0A834ANC7</accession>
<organism evidence="1 2">
    <name type="scientific">Phyllostomus discolor</name>
    <name type="common">pale spear-nosed bat</name>
    <dbReference type="NCBI Taxonomy" id="89673"/>
    <lineage>
        <taxon>Eukaryota</taxon>
        <taxon>Metazoa</taxon>
        <taxon>Chordata</taxon>
        <taxon>Craniata</taxon>
        <taxon>Vertebrata</taxon>
        <taxon>Euteleostomi</taxon>
        <taxon>Mammalia</taxon>
        <taxon>Eutheria</taxon>
        <taxon>Laurasiatheria</taxon>
        <taxon>Chiroptera</taxon>
        <taxon>Yangochiroptera</taxon>
        <taxon>Phyllostomidae</taxon>
        <taxon>Phyllostominae</taxon>
        <taxon>Phyllostomus</taxon>
    </lineage>
</organism>
<gene>
    <name evidence="1" type="ORF">HJG60_010552</name>
</gene>